<dbReference type="GO" id="GO:0008579">
    <property type="term" value="F:JUN kinase phosphatase activity"/>
    <property type="evidence" value="ECO:0007669"/>
    <property type="project" value="TreeGrafter"/>
</dbReference>
<dbReference type="PROSITE" id="PS50056">
    <property type="entry name" value="TYR_PHOSPHATASE_2"/>
    <property type="match status" value="1"/>
</dbReference>
<evidence type="ECO:0000256" key="3">
    <source>
        <dbReference type="ARBA" id="ARBA00023235"/>
    </source>
</evidence>
<dbReference type="STRING" id="520822.A0A195B174"/>
<proteinExistence type="predicted"/>
<name>A0A195B174_9HYME</name>
<keyword evidence="7" id="KW-1185">Reference proteome</keyword>
<evidence type="ECO:0000256" key="1">
    <source>
        <dbReference type="ARBA" id="ARBA00022801"/>
    </source>
</evidence>
<evidence type="ECO:0000259" key="5">
    <source>
        <dbReference type="PROSITE" id="PS50056"/>
    </source>
</evidence>
<dbReference type="InterPro" id="IPR000387">
    <property type="entry name" value="Tyr_Pase_dom"/>
</dbReference>
<dbReference type="GO" id="GO:0001522">
    <property type="term" value="P:pseudouridine synthesis"/>
    <property type="evidence" value="ECO:0007669"/>
    <property type="project" value="InterPro"/>
</dbReference>
<dbReference type="InterPro" id="IPR000340">
    <property type="entry name" value="Dual-sp_phosphatase_cat-dom"/>
</dbReference>
<dbReference type="PANTHER" id="PTHR46377">
    <property type="entry name" value="DUAL SPECIFICITY PROTEIN PHOSPHATASE 19"/>
    <property type="match status" value="1"/>
</dbReference>
<dbReference type="AlphaFoldDB" id="A0A195B174"/>
<dbReference type="PROSITE" id="PS50054">
    <property type="entry name" value="TYR_PHOSPHATASE_DUAL"/>
    <property type="match status" value="1"/>
</dbReference>
<organism evidence="6 7">
    <name type="scientific">Atta colombica</name>
    <dbReference type="NCBI Taxonomy" id="520822"/>
    <lineage>
        <taxon>Eukaryota</taxon>
        <taxon>Metazoa</taxon>
        <taxon>Ecdysozoa</taxon>
        <taxon>Arthropoda</taxon>
        <taxon>Hexapoda</taxon>
        <taxon>Insecta</taxon>
        <taxon>Pterygota</taxon>
        <taxon>Neoptera</taxon>
        <taxon>Endopterygota</taxon>
        <taxon>Hymenoptera</taxon>
        <taxon>Apocrita</taxon>
        <taxon>Aculeata</taxon>
        <taxon>Formicoidea</taxon>
        <taxon>Formicidae</taxon>
        <taxon>Myrmicinae</taxon>
        <taxon>Atta</taxon>
    </lineage>
</organism>
<dbReference type="SUPFAM" id="SSF55120">
    <property type="entry name" value="Pseudouridine synthase"/>
    <property type="match status" value="1"/>
</dbReference>
<dbReference type="SMART" id="SM00195">
    <property type="entry name" value="DSPc"/>
    <property type="match status" value="1"/>
</dbReference>
<dbReference type="PROSITE" id="PS00383">
    <property type="entry name" value="TYR_PHOSPHATASE_1"/>
    <property type="match status" value="1"/>
</dbReference>
<dbReference type="CDD" id="cd14498">
    <property type="entry name" value="DSP"/>
    <property type="match status" value="1"/>
</dbReference>
<evidence type="ECO:0000313" key="7">
    <source>
        <dbReference type="Proteomes" id="UP000078540"/>
    </source>
</evidence>
<dbReference type="Gene3D" id="3.30.70.660">
    <property type="entry name" value="Pseudouridine synthase I, catalytic domain, C-terminal subdomain"/>
    <property type="match status" value="1"/>
</dbReference>
<feature type="non-terminal residue" evidence="6">
    <location>
        <position position="1"/>
    </location>
</feature>
<dbReference type="InterPro" id="IPR020094">
    <property type="entry name" value="TruA/RsuA/RluB/E/F_N"/>
</dbReference>
<dbReference type="Pfam" id="PF01416">
    <property type="entry name" value="PseudoU_synth_1"/>
    <property type="match status" value="1"/>
</dbReference>
<dbReference type="GO" id="GO:0003723">
    <property type="term" value="F:RNA binding"/>
    <property type="evidence" value="ECO:0007669"/>
    <property type="project" value="InterPro"/>
</dbReference>
<dbReference type="InterPro" id="IPR029021">
    <property type="entry name" value="Prot-tyrosine_phosphatase-like"/>
</dbReference>
<dbReference type="Gene3D" id="3.30.70.580">
    <property type="entry name" value="Pseudouridine synthase I, catalytic domain, N-terminal subdomain"/>
    <property type="match status" value="1"/>
</dbReference>
<evidence type="ECO:0000259" key="4">
    <source>
        <dbReference type="PROSITE" id="PS50054"/>
    </source>
</evidence>
<dbReference type="InterPro" id="IPR020097">
    <property type="entry name" value="PsdUridine_synth_TruA_a/b_dom"/>
</dbReference>
<dbReference type="GO" id="GO:0009982">
    <property type="term" value="F:pseudouridine synthase activity"/>
    <property type="evidence" value="ECO:0007669"/>
    <property type="project" value="InterPro"/>
</dbReference>
<dbReference type="PANTHER" id="PTHR46377:SF1">
    <property type="entry name" value="DUAL SPECIFICITY PROTEIN PHOSPHATASE 19"/>
    <property type="match status" value="1"/>
</dbReference>
<keyword evidence="2" id="KW-0904">Protein phosphatase</keyword>
<evidence type="ECO:0000313" key="6">
    <source>
        <dbReference type="EMBL" id="KYM77954.1"/>
    </source>
</evidence>
<keyword evidence="1" id="KW-0378">Hydrolase</keyword>
<feature type="domain" description="Tyrosine specific protein phosphatases" evidence="5">
    <location>
        <begin position="401"/>
        <end position="460"/>
    </location>
</feature>
<dbReference type="Proteomes" id="UP000078540">
    <property type="component" value="Unassembled WGS sequence"/>
</dbReference>
<dbReference type="InterPro" id="IPR020095">
    <property type="entry name" value="PsdUridine_synth_TruA_C"/>
</dbReference>
<reference evidence="6 7" key="1">
    <citation type="submission" date="2015-09" db="EMBL/GenBank/DDBJ databases">
        <title>Atta colombica WGS genome.</title>
        <authorList>
            <person name="Nygaard S."/>
            <person name="Hu H."/>
            <person name="Boomsma J."/>
            <person name="Zhang G."/>
        </authorList>
    </citation>
    <scope>NUCLEOTIDE SEQUENCE [LARGE SCALE GENOMIC DNA]</scope>
    <source>
        <strain evidence="6">Treedump-2</strain>
        <tissue evidence="6">Whole body</tissue>
    </source>
</reference>
<gene>
    <name evidence="6" type="ORF">ALC53_11642</name>
</gene>
<dbReference type="SUPFAM" id="SSF52799">
    <property type="entry name" value="(Phosphotyrosine protein) phosphatases II"/>
    <property type="match status" value="1"/>
</dbReference>
<dbReference type="GO" id="GO:0005737">
    <property type="term" value="C:cytoplasm"/>
    <property type="evidence" value="ECO:0007669"/>
    <property type="project" value="TreeGrafter"/>
</dbReference>
<accession>A0A195B174</accession>
<evidence type="ECO:0000256" key="2">
    <source>
        <dbReference type="ARBA" id="ARBA00022912"/>
    </source>
</evidence>
<sequence>RGLQRQSSDNFIQDTDSIQGALETALRTVTPKSLIVPSLCLSSRTDAGVHALDNTAHVELKNKYNTVYKSSDVKRYVNRYFSKCGHTIRLLECIPVTQDFHVRFACKSRTYLYRFMIPKICGEQRISLPETIHTYHLRSYNFDIDRARCGTQLFMGTKDFTTFSAKTITDRKIHYVRALQTFTLEEAQPLMPFDPLSKNFTYFHFTCKARSFLYNQVRRMIGALIALGLGKITEKDIIVMLQVPSHYNWNPRITPVPPNGLHLLNVEYDLDELRRCTILPEEEQEETSQLEELQYLIAKKKSSLKSCKTVIKDQLGNKYEIEHGQVKKLEKNLPFVVDEKPDLHVASIIPGLYLSSQDPAVCNDILKKYEIRHILSIGVNVSEKYDDIQYHTCDLLDLPESNILPSIKKCVNVIHTNRKENILVHCNAGVSRSASIVIAYLMIIMKLSYDEAYNIVKRERSCIRPNDGFVKQLRSIENTTFVYES</sequence>
<protein>
    <submittedName>
        <fullName evidence="6">tRNA pseudouridine synthase-like 1</fullName>
    </submittedName>
</protein>
<dbReference type="InterPro" id="IPR020422">
    <property type="entry name" value="TYR_PHOSPHATASE_DUAL_dom"/>
</dbReference>
<dbReference type="InterPro" id="IPR020103">
    <property type="entry name" value="PsdUridine_synth_cat_dom_sf"/>
</dbReference>
<dbReference type="EMBL" id="KQ976691">
    <property type="protein sequence ID" value="KYM77954.1"/>
    <property type="molecule type" value="Genomic_DNA"/>
</dbReference>
<feature type="domain" description="Tyrosine-protein phosphatase" evidence="4">
    <location>
        <begin position="344"/>
        <end position="482"/>
    </location>
</feature>
<dbReference type="Pfam" id="PF00782">
    <property type="entry name" value="DSPc"/>
    <property type="match status" value="1"/>
</dbReference>
<keyword evidence="3" id="KW-0413">Isomerase</keyword>
<dbReference type="Gene3D" id="3.90.190.10">
    <property type="entry name" value="Protein tyrosine phosphatase superfamily"/>
    <property type="match status" value="1"/>
</dbReference>
<dbReference type="InterPro" id="IPR016130">
    <property type="entry name" value="Tyr_Pase_AS"/>
</dbReference>